<dbReference type="Proteomes" id="UP000008281">
    <property type="component" value="Unassembled WGS sequence"/>
</dbReference>
<dbReference type="HOGENOM" id="CLU_033106_0_0_1"/>
<dbReference type="GO" id="GO:0045944">
    <property type="term" value="P:positive regulation of transcription by RNA polymerase II"/>
    <property type="evidence" value="ECO:0007669"/>
    <property type="project" value="EnsemblMetazoa"/>
</dbReference>
<evidence type="ECO:0000256" key="6">
    <source>
        <dbReference type="ARBA" id="ARBA00023242"/>
    </source>
</evidence>
<dbReference type="AlphaFoldDB" id="E3N5K0"/>
<dbReference type="KEGG" id="crq:GCK72_015816"/>
<dbReference type="GO" id="GO:0046983">
    <property type="term" value="F:protein dimerization activity"/>
    <property type="evidence" value="ECO:0007669"/>
    <property type="project" value="InterPro"/>
</dbReference>
<dbReference type="Pfam" id="PF00010">
    <property type="entry name" value="HLH"/>
    <property type="match status" value="1"/>
</dbReference>
<name>E3N5K0_CAERE</name>
<dbReference type="OrthoDB" id="6242697at2759"/>
<dbReference type="GO" id="GO:0005737">
    <property type="term" value="C:cytoplasm"/>
    <property type="evidence" value="ECO:0007669"/>
    <property type="project" value="EnsemblMetazoa"/>
</dbReference>
<comment type="subcellular location">
    <subcellularLocation>
        <location evidence="1">Nucleus</location>
    </subcellularLocation>
</comment>
<dbReference type="PROSITE" id="PS50888">
    <property type="entry name" value="BHLH"/>
    <property type="match status" value="1"/>
</dbReference>
<dbReference type="PANTHER" id="PTHR45776">
    <property type="entry name" value="MIP04163P"/>
    <property type="match status" value="1"/>
</dbReference>
<feature type="region of interest" description="Disordered" evidence="7">
    <location>
        <begin position="337"/>
        <end position="365"/>
    </location>
</feature>
<feature type="region of interest" description="Disordered" evidence="7">
    <location>
        <begin position="580"/>
        <end position="631"/>
    </location>
</feature>
<dbReference type="GO" id="GO:0005634">
    <property type="term" value="C:nucleus"/>
    <property type="evidence" value="ECO:0007669"/>
    <property type="project" value="UniProtKB-SubCell"/>
</dbReference>
<comment type="similarity">
    <text evidence="2">Belongs to the MiT/TFE family.</text>
</comment>
<protein>
    <submittedName>
        <fullName evidence="9">CRE-HLH-30 protein</fullName>
    </submittedName>
</protein>
<dbReference type="InterPro" id="IPR011598">
    <property type="entry name" value="bHLH_dom"/>
</dbReference>
<dbReference type="GO" id="GO:0050830">
    <property type="term" value="P:defense response to Gram-positive bacterium"/>
    <property type="evidence" value="ECO:0007669"/>
    <property type="project" value="EnsemblMetazoa"/>
</dbReference>
<evidence type="ECO:0000256" key="1">
    <source>
        <dbReference type="ARBA" id="ARBA00004123"/>
    </source>
</evidence>
<evidence type="ECO:0000313" key="10">
    <source>
        <dbReference type="Proteomes" id="UP000008281"/>
    </source>
</evidence>
<dbReference type="GO" id="GO:0008340">
    <property type="term" value="P:determination of adult lifespan"/>
    <property type="evidence" value="ECO:0007669"/>
    <property type="project" value="EnsemblMetazoa"/>
</dbReference>
<dbReference type="eggNOG" id="KOG1318">
    <property type="taxonomic scope" value="Eukaryota"/>
</dbReference>
<dbReference type="FunCoup" id="E3N5K0">
    <property type="interactions" value="1545"/>
</dbReference>
<dbReference type="InterPro" id="IPR036638">
    <property type="entry name" value="HLH_DNA-bd_sf"/>
</dbReference>
<dbReference type="CTD" id="9808506"/>
<dbReference type="CDD" id="cd11397">
    <property type="entry name" value="bHLHzip_MITF_like"/>
    <property type="match status" value="1"/>
</dbReference>
<evidence type="ECO:0000256" key="7">
    <source>
        <dbReference type="SAM" id="MobiDB-lite"/>
    </source>
</evidence>
<keyword evidence="6" id="KW-0539">Nucleus</keyword>
<evidence type="ECO:0000256" key="3">
    <source>
        <dbReference type="ARBA" id="ARBA00023015"/>
    </source>
</evidence>
<evidence type="ECO:0000313" key="9">
    <source>
        <dbReference type="EMBL" id="EFO87189.1"/>
    </source>
</evidence>
<evidence type="ECO:0000259" key="8">
    <source>
        <dbReference type="PROSITE" id="PS50888"/>
    </source>
</evidence>
<dbReference type="GO" id="GO:1905686">
    <property type="term" value="P:positive regulation of plasma membrane repair"/>
    <property type="evidence" value="ECO:0007669"/>
    <property type="project" value="EnsemblMetazoa"/>
</dbReference>
<accession>E3N5K0</accession>
<feature type="region of interest" description="Disordered" evidence="7">
    <location>
        <begin position="137"/>
        <end position="243"/>
    </location>
</feature>
<dbReference type="SMART" id="SM00353">
    <property type="entry name" value="HLH"/>
    <property type="match status" value="1"/>
</dbReference>
<keyword evidence="3" id="KW-0805">Transcription regulation</keyword>
<evidence type="ECO:0000256" key="5">
    <source>
        <dbReference type="ARBA" id="ARBA00023163"/>
    </source>
</evidence>
<dbReference type="GO" id="GO:0097237">
    <property type="term" value="P:cellular response to toxic substance"/>
    <property type="evidence" value="ECO:0007669"/>
    <property type="project" value="EnsemblMetazoa"/>
</dbReference>
<keyword evidence="10" id="KW-1185">Reference proteome</keyword>
<dbReference type="GO" id="GO:0000978">
    <property type="term" value="F:RNA polymerase II cis-regulatory region sequence-specific DNA binding"/>
    <property type="evidence" value="ECO:0007669"/>
    <property type="project" value="TreeGrafter"/>
</dbReference>
<dbReference type="OMA" id="ILWDHAN"/>
<evidence type="ECO:0000256" key="2">
    <source>
        <dbReference type="ARBA" id="ARBA00008289"/>
    </source>
</evidence>
<dbReference type="EMBL" id="DS268532">
    <property type="protein sequence ID" value="EFO87189.1"/>
    <property type="molecule type" value="Genomic_DNA"/>
</dbReference>
<feature type="compositionally biased region" description="Low complexity" evidence="7">
    <location>
        <begin position="20"/>
        <end position="36"/>
    </location>
</feature>
<feature type="region of interest" description="Disordered" evidence="7">
    <location>
        <begin position="1"/>
        <end position="55"/>
    </location>
</feature>
<keyword evidence="4" id="KW-0238">DNA-binding</keyword>
<dbReference type="STRING" id="31234.E3N5K0"/>
<gene>
    <name evidence="9" type="primary">Cre-hlh-30</name>
    <name evidence="9" type="ORF">CRE_27827</name>
</gene>
<dbReference type="GeneID" id="9808506"/>
<dbReference type="InParanoid" id="E3N5K0"/>
<reference evidence="9" key="1">
    <citation type="submission" date="2007-07" db="EMBL/GenBank/DDBJ databases">
        <title>PCAP assembly of the Caenorhabditis remanei genome.</title>
        <authorList>
            <consortium name="The Caenorhabditis remanei Sequencing Consortium"/>
            <person name="Wilson R.K."/>
        </authorList>
    </citation>
    <scope>NUCLEOTIDE SEQUENCE [LARGE SCALE GENOMIC DNA]</scope>
    <source>
        <strain evidence="9">PB4641</strain>
    </source>
</reference>
<dbReference type="GO" id="GO:0000981">
    <property type="term" value="F:DNA-binding transcription factor activity, RNA polymerase II-specific"/>
    <property type="evidence" value="ECO:0007669"/>
    <property type="project" value="TreeGrafter"/>
</dbReference>
<keyword evidence="5" id="KW-0804">Transcription</keyword>
<feature type="domain" description="BHLH" evidence="8">
    <location>
        <begin position="369"/>
        <end position="422"/>
    </location>
</feature>
<dbReference type="Gene3D" id="4.10.280.10">
    <property type="entry name" value="Helix-loop-helix DNA-binding domain"/>
    <property type="match status" value="1"/>
</dbReference>
<dbReference type="SUPFAM" id="SSF47459">
    <property type="entry name" value="HLH, helix-loop-helix DNA-binding domain"/>
    <property type="match status" value="1"/>
</dbReference>
<organism evidence="10">
    <name type="scientific">Caenorhabditis remanei</name>
    <name type="common">Caenorhabditis vulgaris</name>
    <dbReference type="NCBI Taxonomy" id="31234"/>
    <lineage>
        <taxon>Eukaryota</taxon>
        <taxon>Metazoa</taxon>
        <taxon>Ecdysozoa</taxon>
        <taxon>Nematoda</taxon>
        <taxon>Chromadorea</taxon>
        <taxon>Rhabditida</taxon>
        <taxon>Rhabditina</taxon>
        <taxon>Rhabditomorpha</taxon>
        <taxon>Rhabditoidea</taxon>
        <taxon>Rhabditidae</taxon>
        <taxon>Peloderinae</taxon>
        <taxon>Caenorhabditis</taxon>
    </lineage>
</organism>
<sequence>MIRGLNSPGGIGLPANPRAQQGGQPPTQNQQQQQQQFYDDEPYQANASRFPFGGGVGKIMEQRRETGNLIPIAQRSMGSSTPFGSAPAQTYFGGNSGALSSPRKMQQTHQMLFGNIQPHHLRNDISNETLASLVGRPMSSANSQRQRALPSRRRLVSAPTNPRWSPSADDRRLFSYVESMRSDSNSSSKSPSPPSAKMQKRPNGPYSVRSRQPRGSPPSDGSDKIHRFGESPTPGGHGGSVFGSELDDLIIDELMGMEEEDQHRSGRPGTRPMTIGGEKTMSMARPIPGASSRAGSGHSGSPITIPSVMSNSFRQVVSSSAPTSSIDIEKMIGAVSNGGQGAGGGGGGGGGGSGGGSNGDPEDYYRDRRKKDIHNMIERRRRYNINDRIKELGQMLPKNTSEDMKLNKGTILKASCDYIRVLQKDREHALKHQQHHKSLENTAQKYADRVKELEDMLARQGVQVPPSHLPPIPKFIERPIKQEIDESPPNHTPTGSFVSTSGFLSEVTNNTAAMQITSPNDSRSFMNNSAPSDSFFSVGSASPPDYRTSGTTTWKLPGAGNGNAFSDLMMDDLNPMMNGDPLISSASGAHPSPHFHSSQMSPDIHWDASGFSPDPINPQQSNSGHYHMDFS</sequence>
<dbReference type="PANTHER" id="PTHR45776:SF2">
    <property type="entry name" value="MIP04163P"/>
    <property type="match status" value="1"/>
</dbReference>
<feature type="compositionally biased region" description="Gly residues" evidence="7">
    <location>
        <begin position="337"/>
        <end position="358"/>
    </location>
</feature>
<dbReference type="GO" id="GO:1904417">
    <property type="term" value="P:positive regulation of xenophagy"/>
    <property type="evidence" value="ECO:0007669"/>
    <property type="project" value="EnsemblMetazoa"/>
</dbReference>
<proteinExistence type="inferred from homology"/>
<dbReference type="GO" id="GO:0050829">
    <property type="term" value="P:defense response to Gram-negative bacterium"/>
    <property type="evidence" value="ECO:0007669"/>
    <property type="project" value="EnsemblMetazoa"/>
</dbReference>
<evidence type="ECO:0000256" key="4">
    <source>
        <dbReference type="ARBA" id="ARBA00023125"/>
    </source>
</evidence>
<dbReference type="RefSeq" id="XP_003096322.2">
    <property type="nucleotide sequence ID" value="XM_003096274.2"/>
</dbReference>
<dbReference type="GO" id="GO:0010628">
    <property type="term" value="P:positive regulation of gene expression"/>
    <property type="evidence" value="ECO:0007669"/>
    <property type="project" value="EnsemblMetazoa"/>
</dbReference>